<organism evidence="8">
    <name type="scientific">Phaeomonas parva</name>
    <dbReference type="NCBI Taxonomy" id="124430"/>
    <lineage>
        <taxon>Eukaryota</taxon>
        <taxon>Sar</taxon>
        <taxon>Stramenopiles</taxon>
        <taxon>Ochrophyta</taxon>
        <taxon>Pinguiophyceae</taxon>
        <taxon>Pinguiochrysidales</taxon>
        <taxon>Pinguiochrysidaceae</taxon>
        <taxon>Phaeomonas</taxon>
    </lineage>
</organism>
<dbReference type="EMBL" id="HBGJ01021097">
    <property type="protein sequence ID" value="CAD9255292.1"/>
    <property type="molecule type" value="Transcribed_RNA"/>
</dbReference>
<keyword evidence="5 7" id="KW-1133">Transmembrane helix</keyword>
<dbReference type="Pfam" id="PF04511">
    <property type="entry name" value="DER1"/>
    <property type="match status" value="1"/>
</dbReference>
<sequence length="163" mass="19025">MEAQASPWDWYAEIPPVSRLYLTLSVLVTLACAVDLISPLTLYYNYSLISKHFELWRLVSNFFFFGTFGLDFLFHMYFLMRYCRLLEDNEFRGRTADFAFMLIFGATLMLMIAPFVNVLFLGSSLSFMMVYVWARRNENVRMVFLGVVTLTLSLEPEILTLTP</sequence>
<proteinExistence type="inferred from homology"/>
<comment type="subcellular location">
    <subcellularLocation>
        <location evidence="1 7">Endoplasmic reticulum membrane</location>
        <topology evidence="1 7">Multi-pass membrane protein</topology>
    </subcellularLocation>
</comment>
<keyword evidence="4 7" id="KW-0256">Endoplasmic reticulum</keyword>
<name>A0A7S1XSB9_9STRA</name>
<evidence type="ECO:0000313" key="8">
    <source>
        <dbReference type="EMBL" id="CAD9255292.1"/>
    </source>
</evidence>
<keyword evidence="3 7" id="KW-0812">Transmembrane</keyword>
<feature type="transmembrane region" description="Helical" evidence="7">
    <location>
        <begin position="58"/>
        <end position="78"/>
    </location>
</feature>
<dbReference type="SUPFAM" id="SSF144091">
    <property type="entry name" value="Rhomboid-like"/>
    <property type="match status" value="1"/>
</dbReference>
<dbReference type="GO" id="GO:0005789">
    <property type="term" value="C:endoplasmic reticulum membrane"/>
    <property type="evidence" value="ECO:0007669"/>
    <property type="project" value="UniProtKB-SubCell"/>
</dbReference>
<accession>A0A7S1XSB9</accession>
<keyword evidence="6 7" id="KW-0472">Membrane</keyword>
<dbReference type="InterPro" id="IPR035952">
    <property type="entry name" value="Rhomboid-like_sf"/>
</dbReference>
<dbReference type="InterPro" id="IPR007599">
    <property type="entry name" value="DER1"/>
</dbReference>
<protein>
    <recommendedName>
        <fullName evidence="7">Derlin</fullName>
    </recommendedName>
</protein>
<gene>
    <name evidence="8" type="ORF">PPAR1163_LOCUS13661</name>
</gene>
<evidence type="ECO:0000256" key="3">
    <source>
        <dbReference type="ARBA" id="ARBA00022692"/>
    </source>
</evidence>
<comment type="function">
    <text evidence="7">May be involved in the degradation of misfolded endoplasmic reticulum (ER) luminal proteins.</text>
</comment>
<evidence type="ECO:0000256" key="1">
    <source>
        <dbReference type="ARBA" id="ARBA00004477"/>
    </source>
</evidence>
<feature type="transmembrane region" description="Helical" evidence="7">
    <location>
        <begin position="20"/>
        <end position="46"/>
    </location>
</feature>
<dbReference type="PANTHER" id="PTHR11009">
    <property type="entry name" value="DER1-LIKE PROTEIN, DERLIN"/>
    <property type="match status" value="1"/>
</dbReference>
<evidence type="ECO:0000256" key="2">
    <source>
        <dbReference type="ARBA" id="ARBA00008917"/>
    </source>
</evidence>
<evidence type="ECO:0000256" key="5">
    <source>
        <dbReference type="ARBA" id="ARBA00022989"/>
    </source>
</evidence>
<comment type="similarity">
    <text evidence="2 7">Belongs to the derlin family.</text>
</comment>
<comment type="caution">
    <text evidence="7">Lacks conserved residue(s) required for the propagation of feature annotation.</text>
</comment>
<dbReference type="AlphaFoldDB" id="A0A7S1XSB9"/>
<evidence type="ECO:0000256" key="7">
    <source>
        <dbReference type="RuleBase" id="RU363059"/>
    </source>
</evidence>
<dbReference type="GO" id="GO:0006950">
    <property type="term" value="P:response to stress"/>
    <property type="evidence" value="ECO:0007669"/>
    <property type="project" value="UniProtKB-ARBA"/>
</dbReference>
<reference evidence="8" key="1">
    <citation type="submission" date="2021-01" db="EMBL/GenBank/DDBJ databases">
        <authorList>
            <person name="Corre E."/>
            <person name="Pelletier E."/>
            <person name="Niang G."/>
            <person name="Scheremetjew M."/>
            <person name="Finn R."/>
            <person name="Kale V."/>
            <person name="Holt S."/>
            <person name="Cochrane G."/>
            <person name="Meng A."/>
            <person name="Brown T."/>
            <person name="Cohen L."/>
        </authorList>
    </citation>
    <scope>NUCLEOTIDE SEQUENCE</scope>
    <source>
        <strain evidence="8">CCMP2877</strain>
    </source>
</reference>
<evidence type="ECO:0000256" key="6">
    <source>
        <dbReference type="ARBA" id="ARBA00023136"/>
    </source>
</evidence>
<evidence type="ECO:0000256" key="4">
    <source>
        <dbReference type="ARBA" id="ARBA00022824"/>
    </source>
</evidence>
<feature type="transmembrane region" description="Helical" evidence="7">
    <location>
        <begin position="98"/>
        <end position="121"/>
    </location>
</feature>